<dbReference type="EMBL" id="UINC01055213">
    <property type="protein sequence ID" value="SVB73828.1"/>
    <property type="molecule type" value="Genomic_DNA"/>
</dbReference>
<dbReference type="InterPro" id="IPR036852">
    <property type="entry name" value="Peptidase_S8/S53_dom_sf"/>
</dbReference>
<keyword evidence="5" id="KW-0720">Serine protease</keyword>
<dbReference type="InterPro" id="IPR034061">
    <property type="entry name" value="Peptidases_S8_Autotransporter"/>
</dbReference>
<dbReference type="PROSITE" id="PS00138">
    <property type="entry name" value="SUBTILASE_SER"/>
    <property type="match status" value="1"/>
</dbReference>
<dbReference type="InterPro" id="IPR000209">
    <property type="entry name" value="Peptidase_S8/S53_dom"/>
</dbReference>
<dbReference type="InterPro" id="IPR015500">
    <property type="entry name" value="Peptidase_S8_subtilisin-rel"/>
</dbReference>
<protein>
    <recommendedName>
        <fullName evidence="6">Peptidase S8/S53 domain-containing protein</fullName>
    </recommendedName>
</protein>
<organism evidence="7">
    <name type="scientific">marine metagenome</name>
    <dbReference type="NCBI Taxonomy" id="408172"/>
    <lineage>
        <taxon>unclassified sequences</taxon>
        <taxon>metagenomes</taxon>
        <taxon>ecological metagenomes</taxon>
    </lineage>
</organism>
<evidence type="ECO:0000313" key="7">
    <source>
        <dbReference type="EMBL" id="SVB73828.1"/>
    </source>
</evidence>
<dbReference type="PANTHER" id="PTHR43806:SF11">
    <property type="entry name" value="CEREVISIN-RELATED"/>
    <property type="match status" value="1"/>
</dbReference>
<dbReference type="GO" id="GO:0004252">
    <property type="term" value="F:serine-type endopeptidase activity"/>
    <property type="evidence" value="ECO:0007669"/>
    <property type="project" value="InterPro"/>
</dbReference>
<evidence type="ECO:0000256" key="5">
    <source>
        <dbReference type="ARBA" id="ARBA00022825"/>
    </source>
</evidence>
<dbReference type="AlphaFoldDB" id="A0A382GF57"/>
<keyword evidence="4" id="KW-0378">Hydrolase</keyword>
<evidence type="ECO:0000259" key="6">
    <source>
        <dbReference type="Pfam" id="PF00082"/>
    </source>
</evidence>
<proteinExistence type="inferred from homology"/>
<gene>
    <name evidence="7" type="ORF">METZ01_LOCUS226682</name>
</gene>
<dbReference type="PROSITE" id="PS51892">
    <property type="entry name" value="SUBTILASE"/>
    <property type="match status" value="1"/>
</dbReference>
<dbReference type="Gene3D" id="3.40.50.200">
    <property type="entry name" value="Peptidase S8/S53 domain"/>
    <property type="match status" value="1"/>
</dbReference>
<keyword evidence="2" id="KW-0645">Protease</keyword>
<keyword evidence="3" id="KW-0732">Signal</keyword>
<dbReference type="InterPro" id="IPR050131">
    <property type="entry name" value="Peptidase_S8_subtilisin-like"/>
</dbReference>
<dbReference type="SUPFAM" id="SSF52743">
    <property type="entry name" value="Subtilisin-like"/>
    <property type="match status" value="1"/>
</dbReference>
<feature type="domain" description="Peptidase S8/S53" evidence="6">
    <location>
        <begin position="40"/>
        <end position="303"/>
    </location>
</feature>
<dbReference type="Pfam" id="PF00082">
    <property type="entry name" value="Peptidase_S8"/>
    <property type="match status" value="1"/>
</dbReference>
<comment type="similarity">
    <text evidence="1">Belongs to the peptidase S8 family.</text>
</comment>
<dbReference type="InterPro" id="IPR023828">
    <property type="entry name" value="Peptidase_S8_Ser-AS"/>
</dbReference>
<dbReference type="PANTHER" id="PTHR43806">
    <property type="entry name" value="PEPTIDASE S8"/>
    <property type="match status" value="1"/>
</dbReference>
<feature type="non-terminal residue" evidence="7">
    <location>
        <position position="428"/>
    </location>
</feature>
<dbReference type="GO" id="GO:0006508">
    <property type="term" value="P:proteolysis"/>
    <property type="evidence" value="ECO:0007669"/>
    <property type="project" value="UniProtKB-KW"/>
</dbReference>
<name>A0A382GF57_9ZZZZ</name>
<evidence type="ECO:0000256" key="1">
    <source>
        <dbReference type="ARBA" id="ARBA00011073"/>
    </source>
</evidence>
<evidence type="ECO:0000256" key="2">
    <source>
        <dbReference type="ARBA" id="ARBA00022670"/>
    </source>
</evidence>
<evidence type="ECO:0000256" key="3">
    <source>
        <dbReference type="ARBA" id="ARBA00022729"/>
    </source>
</evidence>
<reference evidence="7" key="1">
    <citation type="submission" date="2018-05" db="EMBL/GenBank/DDBJ databases">
        <authorList>
            <person name="Lanie J.A."/>
            <person name="Ng W.-L."/>
            <person name="Kazmierczak K.M."/>
            <person name="Andrzejewski T.M."/>
            <person name="Davidsen T.M."/>
            <person name="Wayne K.J."/>
            <person name="Tettelin H."/>
            <person name="Glass J.I."/>
            <person name="Rusch D."/>
            <person name="Podicherti R."/>
            <person name="Tsui H.-C.T."/>
            <person name="Winkler M.E."/>
        </authorList>
    </citation>
    <scope>NUCLEOTIDE SEQUENCE</scope>
</reference>
<sequence>MKRYIFIMLFAAYCGVTASAVYGSDWAHNAIDLTHKYGDGSGVKVGIMDGEARCSHQELSGHCTEYYSKEDKGQYYSNHGTHVATIIAGRNKAPDWLNHNGGVAPNAHIGSYAVFNSIYGPNDGQWISDSAETEMANLAASHGVTVINQSYGDYDARGRAYLNPNLISIWKAHKNIIFSMAAGNDGTLLDPGNVKGIENVIFVGASDQSGNITGWSNRPGNAYKHQFIVAPGDYISGGFANSDADYGHMSGTSMAAPMVTGAIAILHDHWGHLKGDPGATAGILFESAIDKGAPGVDNVYGHGMLNIRGMFEPIPIVDNPGGGDDGDTCDDVIIVNPPTDIIGTPGDGIWFDSFGGKHHSDCIPDDDVVIDNPPGDIIGTPGDGIWFDSHNDRSYFAVEVNGRRKVLRRMNASAALIRSASDLDVVFF</sequence>
<dbReference type="CDD" id="cd04848">
    <property type="entry name" value="Peptidases_S8_Autotransporter_serine_protease_like"/>
    <property type="match status" value="1"/>
</dbReference>
<dbReference type="PRINTS" id="PR00723">
    <property type="entry name" value="SUBTILISIN"/>
</dbReference>
<feature type="non-terminal residue" evidence="7">
    <location>
        <position position="1"/>
    </location>
</feature>
<accession>A0A382GF57</accession>
<evidence type="ECO:0000256" key="4">
    <source>
        <dbReference type="ARBA" id="ARBA00022801"/>
    </source>
</evidence>